<accession>A0AAW7TA90</accession>
<evidence type="ECO:0000313" key="3">
    <source>
        <dbReference type="Proteomes" id="UP001171620"/>
    </source>
</evidence>
<organism evidence="2 3">
    <name type="scientific">Burkholderia vietnamiensis</name>
    <dbReference type="NCBI Taxonomy" id="60552"/>
    <lineage>
        <taxon>Bacteria</taxon>
        <taxon>Pseudomonadati</taxon>
        <taxon>Pseudomonadota</taxon>
        <taxon>Betaproteobacteria</taxon>
        <taxon>Burkholderiales</taxon>
        <taxon>Burkholderiaceae</taxon>
        <taxon>Burkholderia</taxon>
        <taxon>Burkholderia cepacia complex</taxon>
    </lineage>
</organism>
<dbReference type="EMBL" id="JAUJRV010000021">
    <property type="protein sequence ID" value="MDN7797688.1"/>
    <property type="molecule type" value="Genomic_DNA"/>
</dbReference>
<dbReference type="CDD" id="cd01948">
    <property type="entry name" value="EAL"/>
    <property type="match status" value="1"/>
</dbReference>
<dbReference type="InterPro" id="IPR001633">
    <property type="entry name" value="EAL_dom"/>
</dbReference>
<evidence type="ECO:0000259" key="1">
    <source>
        <dbReference type="PROSITE" id="PS50883"/>
    </source>
</evidence>
<proteinExistence type="predicted"/>
<protein>
    <submittedName>
        <fullName evidence="2">EAL domain-containing protein</fullName>
    </submittedName>
</protein>
<dbReference type="PROSITE" id="PS50883">
    <property type="entry name" value="EAL"/>
    <property type="match status" value="1"/>
</dbReference>
<dbReference type="SMART" id="SM00052">
    <property type="entry name" value="EAL"/>
    <property type="match status" value="1"/>
</dbReference>
<dbReference type="SUPFAM" id="SSF141868">
    <property type="entry name" value="EAL domain-like"/>
    <property type="match status" value="1"/>
</dbReference>
<gene>
    <name evidence="2" type="ORF">QZM33_22360</name>
</gene>
<comment type="caution">
    <text evidence="2">The sequence shown here is derived from an EMBL/GenBank/DDBJ whole genome shotgun (WGS) entry which is preliminary data.</text>
</comment>
<feature type="domain" description="EAL" evidence="1">
    <location>
        <begin position="7"/>
        <end position="261"/>
    </location>
</feature>
<dbReference type="Gene3D" id="3.20.20.450">
    <property type="entry name" value="EAL domain"/>
    <property type="match status" value="1"/>
</dbReference>
<sequence>MNRTLAMNHPLNDAERGLREDEFFFLLQPKFTLQTLALSGFEYLMRWRHPSRGVLEPSAFISMVEDSRLAGQFTDLLTQRATRMLAQWAASGHHALSISINLSPLELGHADFPARLAALFDTLDVDPHHLEIELTDVVPPARLDWLVEAIHAVQAIGVRVALDDVGAGFNALTLLQQLPVDIVKFDRSLLRDVAQNDEAMRVLETLVHLAKVHRKQTVVTGIETAEQFEWARGLAGIEAQGFYLGAPLCLTEVDAFIAGHAPNPGG</sequence>
<dbReference type="GO" id="GO:0071111">
    <property type="term" value="F:cyclic-guanylate-specific phosphodiesterase activity"/>
    <property type="evidence" value="ECO:0007669"/>
    <property type="project" value="InterPro"/>
</dbReference>
<evidence type="ECO:0000313" key="2">
    <source>
        <dbReference type="EMBL" id="MDN7797688.1"/>
    </source>
</evidence>
<name>A0AAW7TA90_BURVI</name>
<dbReference type="InterPro" id="IPR050706">
    <property type="entry name" value="Cyclic-di-GMP_PDE-like"/>
</dbReference>
<dbReference type="AlphaFoldDB" id="A0AAW7TA90"/>
<dbReference type="Proteomes" id="UP001171620">
    <property type="component" value="Unassembled WGS sequence"/>
</dbReference>
<dbReference type="PANTHER" id="PTHR33121">
    <property type="entry name" value="CYCLIC DI-GMP PHOSPHODIESTERASE PDEF"/>
    <property type="match status" value="1"/>
</dbReference>
<dbReference type="RefSeq" id="WP_046425747.1">
    <property type="nucleotide sequence ID" value="NZ_CADFFH010000005.1"/>
</dbReference>
<dbReference type="Pfam" id="PF00563">
    <property type="entry name" value="EAL"/>
    <property type="match status" value="1"/>
</dbReference>
<reference evidence="2" key="1">
    <citation type="submission" date="2023-07" db="EMBL/GenBank/DDBJ databases">
        <title>A collection of bacterial strains from the Burkholderia cepacia Research Laboratory and Repository.</title>
        <authorList>
            <person name="Lipuma J."/>
            <person name="Spilker T."/>
            <person name="Caverly L."/>
        </authorList>
    </citation>
    <scope>NUCLEOTIDE SEQUENCE</scope>
    <source>
        <strain evidence="2">AU44268</strain>
    </source>
</reference>
<dbReference type="InterPro" id="IPR035919">
    <property type="entry name" value="EAL_sf"/>
</dbReference>
<dbReference type="PANTHER" id="PTHR33121:SF70">
    <property type="entry name" value="SIGNALING PROTEIN YKOW"/>
    <property type="match status" value="1"/>
</dbReference>